<dbReference type="Gene3D" id="1.10.10.10">
    <property type="entry name" value="Winged helix-like DNA-binding domain superfamily/Winged helix DNA-binding domain"/>
    <property type="match status" value="1"/>
</dbReference>
<evidence type="ECO:0000313" key="10">
    <source>
        <dbReference type="EMBL" id="UOQ44553.1"/>
    </source>
</evidence>
<dbReference type="InterPro" id="IPR011006">
    <property type="entry name" value="CheY-like_superfamily"/>
</dbReference>
<evidence type="ECO:0000259" key="8">
    <source>
        <dbReference type="PROSITE" id="PS50110"/>
    </source>
</evidence>
<dbReference type="EMBL" id="CP095073">
    <property type="protein sequence ID" value="UOQ44553.1"/>
    <property type="molecule type" value="Genomic_DNA"/>
</dbReference>
<dbReference type="Pfam" id="PF00486">
    <property type="entry name" value="Trans_reg_C"/>
    <property type="match status" value="1"/>
</dbReference>
<reference evidence="10 11" key="1">
    <citation type="submission" date="2022-04" db="EMBL/GenBank/DDBJ databases">
        <title>Halobacillus sp. isolated from saltern.</title>
        <authorList>
            <person name="Won M."/>
            <person name="Lee C.-M."/>
            <person name="Woen H.-Y."/>
            <person name="Kwon S.-W."/>
        </authorList>
    </citation>
    <scope>NUCLEOTIDE SEQUENCE [LARGE SCALE GENOMIC DNA]</scope>
    <source>
        <strain evidence="10 11">SSBR10-3</strain>
    </source>
</reference>
<protein>
    <submittedName>
        <fullName evidence="10">Response regulator transcription factor</fullName>
    </submittedName>
</protein>
<dbReference type="PROSITE" id="PS51755">
    <property type="entry name" value="OMPR_PHOB"/>
    <property type="match status" value="1"/>
</dbReference>
<dbReference type="InterPro" id="IPR001867">
    <property type="entry name" value="OmpR/PhoB-type_DNA-bd"/>
</dbReference>
<evidence type="ECO:0000256" key="7">
    <source>
        <dbReference type="PROSITE-ProRule" id="PRU01091"/>
    </source>
</evidence>
<evidence type="ECO:0000259" key="9">
    <source>
        <dbReference type="PROSITE" id="PS51755"/>
    </source>
</evidence>
<dbReference type="RefSeq" id="WP_244710608.1">
    <property type="nucleotide sequence ID" value="NZ_CP095073.1"/>
</dbReference>
<evidence type="ECO:0000256" key="4">
    <source>
        <dbReference type="ARBA" id="ARBA00023125"/>
    </source>
</evidence>
<dbReference type="SMART" id="SM00862">
    <property type="entry name" value="Trans_reg_C"/>
    <property type="match status" value="1"/>
</dbReference>
<feature type="domain" description="OmpR/PhoB-type" evidence="9">
    <location>
        <begin position="124"/>
        <end position="221"/>
    </location>
</feature>
<dbReference type="InterPro" id="IPR001789">
    <property type="entry name" value="Sig_transdc_resp-reg_receiver"/>
</dbReference>
<keyword evidence="5" id="KW-0804">Transcription</keyword>
<keyword evidence="1 6" id="KW-0597">Phosphoprotein</keyword>
<feature type="modified residue" description="4-aspartylphosphate" evidence="6">
    <location>
        <position position="51"/>
    </location>
</feature>
<evidence type="ECO:0000256" key="3">
    <source>
        <dbReference type="ARBA" id="ARBA00023015"/>
    </source>
</evidence>
<accession>A0ABY4EL12</accession>
<name>A0ABY4EL12_9BACI</name>
<evidence type="ECO:0000256" key="5">
    <source>
        <dbReference type="ARBA" id="ARBA00023163"/>
    </source>
</evidence>
<feature type="DNA-binding region" description="OmpR/PhoB-type" evidence="7">
    <location>
        <begin position="124"/>
        <end position="221"/>
    </location>
</feature>
<dbReference type="SMART" id="SM00448">
    <property type="entry name" value="REC"/>
    <property type="match status" value="1"/>
</dbReference>
<proteinExistence type="predicted"/>
<evidence type="ECO:0000256" key="6">
    <source>
        <dbReference type="PROSITE-ProRule" id="PRU00169"/>
    </source>
</evidence>
<organism evidence="10 11">
    <name type="scientific">Halobacillus salinarum</name>
    <dbReference type="NCBI Taxonomy" id="2932257"/>
    <lineage>
        <taxon>Bacteria</taxon>
        <taxon>Bacillati</taxon>
        <taxon>Bacillota</taxon>
        <taxon>Bacilli</taxon>
        <taxon>Bacillales</taxon>
        <taxon>Bacillaceae</taxon>
        <taxon>Halobacillus</taxon>
    </lineage>
</organism>
<feature type="domain" description="Response regulatory" evidence="8">
    <location>
        <begin position="2"/>
        <end position="116"/>
    </location>
</feature>
<dbReference type="PANTHER" id="PTHR48111">
    <property type="entry name" value="REGULATOR OF RPOS"/>
    <property type="match status" value="1"/>
</dbReference>
<dbReference type="PANTHER" id="PTHR48111:SF22">
    <property type="entry name" value="REGULATOR OF RPOS"/>
    <property type="match status" value="1"/>
</dbReference>
<dbReference type="CDD" id="cd00383">
    <property type="entry name" value="trans_reg_C"/>
    <property type="match status" value="1"/>
</dbReference>
<dbReference type="CDD" id="cd17624">
    <property type="entry name" value="REC_OmpR_PmrA-like"/>
    <property type="match status" value="1"/>
</dbReference>
<evidence type="ECO:0000313" key="11">
    <source>
        <dbReference type="Proteomes" id="UP000831787"/>
    </source>
</evidence>
<dbReference type="InterPro" id="IPR039420">
    <property type="entry name" value="WalR-like"/>
</dbReference>
<keyword evidence="11" id="KW-1185">Reference proteome</keyword>
<keyword evidence="3" id="KW-0805">Transcription regulation</keyword>
<dbReference type="InterPro" id="IPR036388">
    <property type="entry name" value="WH-like_DNA-bd_sf"/>
</dbReference>
<keyword evidence="4 7" id="KW-0238">DNA-binding</keyword>
<dbReference type="Gene3D" id="3.40.50.2300">
    <property type="match status" value="1"/>
</dbReference>
<keyword evidence="2" id="KW-0902">Two-component regulatory system</keyword>
<dbReference type="Pfam" id="PF00072">
    <property type="entry name" value="Response_reg"/>
    <property type="match status" value="1"/>
</dbReference>
<evidence type="ECO:0000256" key="1">
    <source>
        <dbReference type="ARBA" id="ARBA00022553"/>
    </source>
</evidence>
<dbReference type="Proteomes" id="UP000831787">
    <property type="component" value="Chromosome"/>
</dbReference>
<dbReference type="PROSITE" id="PS50110">
    <property type="entry name" value="RESPONSE_REGULATORY"/>
    <property type="match status" value="1"/>
</dbReference>
<gene>
    <name evidence="10" type="ORF">MUN89_00725</name>
</gene>
<dbReference type="SUPFAM" id="SSF52172">
    <property type="entry name" value="CheY-like"/>
    <property type="match status" value="1"/>
</dbReference>
<evidence type="ECO:0000256" key="2">
    <source>
        <dbReference type="ARBA" id="ARBA00023012"/>
    </source>
</evidence>
<sequence length="221" mass="25078">MNLLLAEDDQKLGRLLVHMLRKEFHQVDWVTDGQSAYDYAVSQMYDVLILDWMMPEMTGREVCASLRKAGCSSPILMLTARDSVDDSVLGLDSGADDYVVKPCEFEALFARIRALSRRTAKWNEDTVAIGPLLLNKTAHSLQVNGEPLPLTFKEYQLMELLMTNAGRVLTREQLIQRIWGLDADVTDNNLDALIKLTRKKLRTLESEQLIKSVRNVGYQFG</sequence>
<dbReference type="Gene3D" id="6.10.250.690">
    <property type="match status" value="1"/>
</dbReference>